<dbReference type="eggNOG" id="arCOG11251">
    <property type="taxonomic scope" value="Archaea"/>
</dbReference>
<protein>
    <submittedName>
        <fullName evidence="1">Uncharacterized protein</fullName>
    </submittedName>
</protein>
<dbReference type="KEGG" id="cma:Cmaq_0070"/>
<dbReference type="RefSeq" id="WP_012185144.1">
    <property type="nucleotide sequence ID" value="NC_009954.1"/>
</dbReference>
<dbReference type="EMBL" id="CP000852">
    <property type="protein sequence ID" value="ABW00924.1"/>
    <property type="molecule type" value="Genomic_DNA"/>
</dbReference>
<dbReference type="AlphaFoldDB" id="A8M9P3"/>
<evidence type="ECO:0000313" key="1">
    <source>
        <dbReference type="EMBL" id="ABW00924.1"/>
    </source>
</evidence>
<proteinExistence type="predicted"/>
<dbReference type="HOGENOM" id="CLU_862223_0_0_2"/>
<organism evidence="1 2">
    <name type="scientific">Caldivirga maquilingensis (strain ATCC 700844 / DSM 13496 / JCM 10307 / IC-167)</name>
    <dbReference type="NCBI Taxonomy" id="397948"/>
    <lineage>
        <taxon>Archaea</taxon>
        <taxon>Thermoproteota</taxon>
        <taxon>Thermoprotei</taxon>
        <taxon>Thermoproteales</taxon>
        <taxon>Thermoproteaceae</taxon>
        <taxon>Caldivirga</taxon>
    </lineage>
</organism>
<dbReference type="GeneID" id="5710034"/>
<dbReference type="STRING" id="397948.Cmaq_0070"/>
<dbReference type="OrthoDB" id="377584at2157"/>
<reference evidence="1 2" key="1">
    <citation type="submission" date="2007-10" db="EMBL/GenBank/DDBJ databases">
        <title>Complete sequence of Caldivirga maquilingensis IC-167.</title>
        <authorList>
            <consortium name="US DOE Joint Genome Institute"/>
            <person name="Copeland A."/>
            <person name="Lucas S."/>
            <person name="Lapidus A."/>
            <person name="Barry K."/>
            <person name="Glavina del Rio T."/>
            <person name="Dalin E."/>
            <person name="Tice H."/>
            <person name="Pitluck S."/>
            <person name="Saunders E."/>
            <person name="Brettin T."/>
            <person name="Bruce D."/>
            <person name="Detter J.C."/>
            <person name="Han C."/>
            <person name="Schmutz J."/>
            <person name="Larimer F."/>
            <person name="Land M."/>
            <person name="Hauser L."/>
            <person name="Kyrpides N."/>
            <person name="Ivanova N."/>
            <person name="Biddle J.F."/>
            <person name="Zhang Z."/>
            <person name="Fitz-Gibbon S.T."/>
            <person name="Lowe T.M."/>
            <person name="Saltikov C."/>
            <person name="House C.H."/>
            <person name="Richardson P."/>
        </authorList>
    </citation>
    <scope>NUCLEOTIDE SEQUENCE [LARGE SCALE GENOMIC DNA]</scope>
    <source>
        <strain evidence="2">ATCC 700844 / DSM 13496 / JCM 10307 / IC-167</strain>
    </source>
</reference>
<sequence>MTILEPGILMFSNELLNQYALHVIEKINEIKPLNAIDELMLSMIGVKSGSLLANALMWPGPMPEINLNSLNPCEAYPLAKILLLNWPAGFNLSELRLMRERALRECPSDLDKLQLRLIKHNDAIRLLTKLYYNAVTGKRNELDLPGLIYALTVYGLYDKALRLLKLKAPEVISNPLMILRILLRGFLNITPWHRGLILSTSILNVSDWALVTVRYRNNTCIITQFKSLESPYTVSNCTVQVEGGRLVVENTEPVISLKPLIVELIMKSSNWGVVFIANNTNNPITYEPRARNGCLIKAKDYETNECNELYLDVGEYASIHFT</sequence>
<dbReference type="Proteomes" id="UP000001137">
    <property type="component" value="Chromosome"/>
</dbReference>
<keyword evidence="2" id="KW-1185">Reference proteome</keyword>
<name>A8M9P3_CALMQ</name>
<evidence type="ECO:0000313" key="2">
    <source>
        <dbReference type="Proteomes" id="UP000001137"/>
    </source>
</evidence>
<accession>A8M9P3</accession>
<gene>
    <name evidence="1" type="ordered locus">Cmaq_0070</name>
</gene>